<protein>
    <recommendedName>
        <fullName evidence="9">Palmdelphin</fullName>
    </recommendedName>
</protein>
<dbReference type="PANTHER" id="PTHR46881">
    <property type="entry name" value="PALMDELPHIN"/>
    <property type="match status" value="1"/>
</dbReference>
<keyword evidence="8" id="KW-0966">Cell projection</keyword>
<feature type="region of interest" description="Disordered" evidence="11">
    <location>
        <begin position="56"/>
        <end position="77"/>
    </location>
</feature>
<evidence type="ECO:0000256" key="1">
    <source>
        <dbReference type="ARBA" id="ARBA00004279"/>
    </source>
</evidence>
<accession>A0AAV1HMA3</accession>
<dbReference type="PANTHER" id="PTHR46881:SF1">
    <property type="entry name" value="PALMDELPHIN"/>
    <property type="match status" value="1"/>
</dbReference>
<feature type="compositionally biased region" description="Basic and acidic residues" evidence="11">
    <location>
        <begin position="295"/>
        <end position="328"/>
    </location>
</feature>
<gene>
    <name evidence="12" type="ORF">XNOV1_A008104</name>
</gene>
<dbReference type="GO" id="GO:0005737">
    <property type="term" value="C:cytoplasm"/>
    <property type="evidence" value="ECO:0007669"/>
    <property type="project" value="UniProtKB-SubCell"/>
</dbReference>
<feature type="coiled-coil region" evidence="10">
    <location>
        <begin position="77"/>
        <end position="129"/>
    </location>
</feature>
<comment type="similarity">
    <text evidence="4">Belongs to the paralemmin family.</text>
</comment>
<evidence type="ECO:0000256" key="3">
    <source>
        <dbReference type="ARBA" id="ARBA00004552"/>
    </source>
</evidence>
<evidence type="ECO:0000313" key="13">
    <source>
        <dbReference type="Proteomes" id="UP001178508"/>
    </source>
</evidence>
<dbReference type="GO" id="GO:0043197">
    <property type="term" value="C:dendritic spine"/>
    <property type="evidence" value="ECO:0007669"/>
    <property type="project" value="UniProtKB-SubCell"/>
</dbReference>
<evidence type="ECO:0000256" key="8">
    <source>
        <dbReference type="ARBA" id="ARBA00023273"/>
    </source>
</evidence>
<dbReference type="EMBL" id="OY660887">
    <property type="protein sequence ID" value="CAJ1087200.1"/>
    <property type="molecule type" value="Genomic_DNA"/>
</dbReference>
<feature type="region of interest" description="Disordered" evidence="11">
    <location>
        <begin position="517"/>
        <end position="555"/>
    </location>
</feature>
<dbReference type="GO" id="GO:0008360">
    <property type="term" value="P:regulation of cell shape"/>
    <property type="evidence" value="ECO:0007669"/>
    <property type="project" value="InterPro"/>
</dbReference>
<keyword evidence="7 10" id="KW-0175">Coiled coil</keyword>
<evidence type="ECO:0000256" key="4">
    <source>
        <dbReference type="ARBA" id="ARBA00005756"/>
    </source>
</evidence>
<reference evidence="12" key="1">
    <citation type="submission" date="2023-08" db="EMBL/GenBank/DDBJ databases">
        <authorList>
            <person name="Alioto T."/>
            <person name="Alioto T."/>
            <person name="Gomez Garrido J."/>
        </authorList>
    </citation>
    <scope>NUCLEOTIDE SEQUENCE</scope>
</reference>
<feature type="region of interest" description="Disordered" evidence="11">
    <location>
        <begin position="292"/>
        <end position="328"/>
    </location>
</feature>
<name>A0AAV1HMA3_XYRNO</name>
<dbReference type="Proteomes" id="UP001178508">
    <property type="component" value="Chromosome 24"/>
</dbReference>
<feature type="region of interest" description="Disordered" evidence="11">
    <location>
        <begin position="139"/>
        <end position="159"/>
    </location>
</feature>
<evidence type="ECO:0000256" key="2">
    <source>
        <dbReference type="ARBA" id="ARBA00004496"/>
    </source>
</evidence>
<keyword evidence="13" id="KW-1185">Reference proteome</keyword>
<dbReference type="GO" id="GO:0016020">
    <property type="term" value="C:membrane"/>
    <property type="evidence" value="ECO:0007669"/>
    <property type="project" value="InterPro"/>
</dbReference>
<dbReference type="Pfam" id="PF03285">
    <property type="entry name" value="Paralemmin"/>
    <property type="match status" value="1"/>
</dbReference>
<proteinExistence type="inferred from homology"/>
<evidence type="ECO:0000256" key="11">
    <source>
        <dbReference type="SAM" id="MobiDB-lite"/>
    </source>
</evidence>
<evidence type="ECO:0000256" key="7">
    <source>
        <dbReference type="ARBA" id="ARBA00023054"/>
    </source>
</evidence>
<evidence type="ECO:0000256" key="5">
    <source>
        <dbReference type="ARBA" id="ARBA00022490"/>
    </source>
</evidence>
<dbReference type="AlphaFoldDB" id="A0AAV1HMA3"/>
<keyword evidence="6" id="KW-0770">Synapse</keyword>
<sequence>MEESDLLKERLQAITEKHRIQEEIRQKKVELDQEKLKLQHLKKKSLREQWLLQGATSHNATDPPQQQQSSVSEQRETRALQLKIHRIEMDIMSLEREESIVSTNERFILSRLKAVEKSAEDIIKEAQDSFVQEPVQVSTAPPEVPECPTPAASKHSEPNSQRKTLFAMEINVTRNLLTGESTVVSTASVPTEELHQHNGLKVFDDGRKCVYALSPQQGSHDPSHVSELSANEVEQLLRRATVHRQSKSQNNRQNHSRGEELCFYNCNDNKDVREGYDLLNLAGDHGDHLLGNNGMEKDFSRQRKQSAEHRYSQQENHYRGQEERNNHNNLRDGCCHGNNKSLGQHHGNHKDVHYSSYEVRHCHSVHENQPPSCYTNGIIRRNSRATADRANRCPPPRSHDQEVVSAYQPQLCYTPANHIPLTDYINVEEDDLYCMSQTFNHKGDQPSSLYRGSALSDRVPSPLYADNAPYTILNTVDTTEPITAIFMGFQTAQDDIGPGQEFEGSLKAELVIIEDSDEDRGEDCRNRKEKHSGSVSHHAGSSTNGNMGPMQKPMEPGIRKIQKKHRHCCTVC</sequence>
<evidence type="ECO:0000256" key="9">
    <source>
        <dbReference type="ARBA" id="ARBA00040857"/>
    </source>
</evidence>
<keyword evidence="5" id="KW-0963">Cytoplasm</keyword>
<feature type="coiled-coil region" evidence="10">
    <location>
        <begin position="17"/>
        <end position="44"/>
    </location>
</feature>
<feature type="compositionally biased region" description="Low complexity" evidence="11">
    <location>
        <begin position="533"/>
        <end position="542"/>
    </location>
</feature>
<evidence type="ECO:0000256" key="10">
    <source>
        <dbReference type="SAM" id="Coils"/>
    </source>
</evidence>
<evidence type="ECO:0000313" key="12">
    <source>
        <dbReference type="EMBL" id="CAJ1087200.1"/>
    </source>
</evidence>
<evidence type="ECO:0000256" key="6">
    <source>
        <dbReference type="ARBA" id="ARBA00023018"/>
    </source>
</evidence>
<comment type="subcellular location">
    <subcellularLocation>
        <location evidence="1">Cell projection</location>
        <location evidence="1">Dendrite</location>
    </subcellularLocation>
    <subcellularLocation>
        <location evidence="3">Cell projection</location>
        <location evidence="3">Dendritic spine</location>
    </subcellularLocation>
    <subcellularLocation>
        <location evidence="2">Cytoplasm</location>
    </subcellularLocation>
</comment>
<dbReference type="InterPro" id="IPR004965">
    <property type="entry name" value="Paralemmin"/>
</dbReference>
<organism evidence="12 13">
    <name type="scientific">Xyrichtys novacula</name>
    <name type="common">Pearly razorfish</name>
    <name type="synonym">Hemipteronotus novacula</name>
    <dbReference type="NCBI Taxonomy" id="13765"/>
    <lineage>
        <taxon>Eukaryota</taxon>
        <taxon>Metazoa</taxon>
        <taxon>Chordata</taxon>
        <taxon>Craniata</taxon>
        <taxon>Vertebrata</taxon>
        <taxon>Euteleostomi</taxon>
        <taxon>Actinopterygii</taxon>
        <taxon>Neopterygii</taxon>
        <taxon>Teleostei</taxon>
        <taxon>Neoteleostei</taxon>
        <taxon>Acanthomorphata</taxon>
        <taxon>Eupercaria</taxon>
        <taxon>Labriformes</taxon>
        <taxon>Labridae</taxon>
        <taxon>Xyrichtys</taxon>
    </lineage>
</organism>